<keyword evidence="1" id="KW-1133">Transmembrane helix</keyword>
<dbReference type="STRING" id="596327.PORUE0001_1517"/>
<name>C2M9C2_9PORP</name>
<dbReference type="InterPro" id="IPR011138">
    <property type="entry name" value="Cytochrome_b-558"/>
</dbReference>
<dbReference type="CDD" id="cd03498">
    <property type="entry name" value="SQR_TypeB_2_TM"/>
    <property type="match status" value="1"/>
</dbReference>
<organism evidence="2 3">
    <name type="scientific">Porphyromonas uenonis 60-3</name>
    <dbReference type="NCBI Taxonomy" id="596327"/>
    <lineage>
        <taxon>Bacteria</taxon>
        <taxon>Pseudomonadati</taxon>
        <taxon>Bacteroidota</taxon>
        <taxon>Bacteroidia</taxon>
        <taxon>Bacteroidales</taxon>
        <taxon>Porphyromonadaceae</taxon>
        <taxon>Porphyromonas</taxon>
    </lineage>
</organism>
<evidence type="ECO:0000313" key="2">
    <source>
        <dbReference type="EMBL" id="EEK17662.1"/>
    </source>
</evidence>
<keyword evidence="1" id="KW-0472">Membrane</keyword>
<keyword evidence="3" id="KW-1185">Reference proteome</keyword>
<comment type="caution">
    <text evidence="2">The sequence shown here is derived from an EMBL/GenBank/DDBJ whole genome shotgun (WGS) entry which is preliminary data.</text>
</comment>
<dbReference type="NCBIfam" id="TIGR02046">
    <property type="entry name" value="sdhC_b558_fam"/>
    <property type="match status" value="1"/>
</dbReference>
<dbReference type="EMBL" id="ACLR01000019">
    <property type="protein sequence ID" value="EEK17662.1"/>
    <property type="molecule type" value="Genomic_DNA"/>
</dbReference>
<evidence type="ECO:0000256" key="1">
    <source>
        <dbReference type="SAM" id="Phobius"/>
    </source>
</evidence>
<feature type="transmembrane region" description="Helical" evidence="1">
    <location>
        <begin position="134"/>
        <end position="153"/>
    </location>
</feature>
<feature type="transmembrane region" description="Helical" evidence="1">
    <location>
        <begin position="222"/>
        <end position="245"/>
    </location>
</feature>
<protein>
    <submittedName>
        <fullName evidence="2">Succinate dehydrogenase cytochrome B subunit, b558 family</fullName>
    </submittedName>
</protein>
<dbReference type="InterPro" id="IPR034804">
    <property type="entry name" value="SQR/QFR_C/D"/>
</dbReference>
<dbReference type="GO" id="GO:0016020">
    <property type="term" value="C:membrane"/>
    <property type="evidence" value="ECO:0007669"/>
    <property type="project" value="InterPro"/>
</dbReference>
<feature type="transmembrane region" description="Helical" evidence="1">
    <location>
        <begin position="180"/>
        <end position="202"/>
    </location>
</feature>
<feature type="transmembrane region" description="Helical" evidence="1">
    <location>
        <begin position="87"/>
        <end position="109"/>
    </location>
</feature>
<dbReference type="Proteomes" id="UP000003303">
    <property type="component" value="Unassembled WGS sequence"/>
</dbReference>
<dbReference type="Gene3D" id="1.20.1300.10">
    <property type="entry name" value="Fumarate reductase/succinate dehydrogenase, transmembrane subunit"/>
    <property type="match status" value="1"/>
</dbReference>
<gene>
    <name evidence="2" type="primary">sdhC</name>
    <name evidence="2" type="ORF">PORUE0001_1517</name>
</gene>
<accession>C2M9C2</accession>
<dbReference type="AlphaFoldDB" id="C2M9C2"/>
<evidence type="ECO:0000313" key="3">
    <source>
        <dbReference type="Proteomes" id="UP000003303"/>
    </source>
</evidence>
<sequence>MPCLDRPTVTDNITQVTKRTNMWIFKSSIGRKFIMSLSGLFLIIFLLLHGCINLLAVYDAINVNSEFPTELYNQACHVMGTNILVQIMVPVLALGFIVHIIYALWLTLLNRKARGNDRYAIFTRAKIDWASKNMFALGIIVLGLLVFHLTHFWSKMQLQEWTGGESAEGYQLVVQTFSNVWVSILYLVWLVAIWFHLTHGFWSALQTLGWNNKKWFNRLHVISYIVATLLVLIFAVVVVYFGFIYSGPQSLTEAVPFAEANVATLPII</sequence>
<proteinExistence type="predicted"/>
<feature type="transmembrane region" description="Helical" evidence="1">
    <location>
        <begin position="33"/>
        <end position="58"/>
    </location>
</feature>
<reference evidence="2 3" key="1">
    <citation type="submission" date="2009-04" db="EMBL/GenBank/DDBJ databases">
        <authorList>
            <person name="Sebastian Y."/>
            <person name="Madupu R."/>
            <person name="Durkin A.S."/>
            <person name="Torralba M."/>
            <person name="Methe B."/>
            <person name="Sutton G.G."/>
            <person name="Strausberg R.L."/>
            <person name="Nelson K.E."/>
        </authorList>
    </citation>
    <scope>NUCLEOTIDE SEQUENCE [LARGE SCALE GENOMIC DNA]</scope>
    <source>
        <strain evidence="2 3">60-3</strain>
    </source>
</reference>
<keyword evidence="1" id="KW-0812">Transmembrane</keyword>
<dbReference type="eggNOG" id="ENOG502Z7RU">
    <property type="taxonomic scope" value="Bacteria"/>
</dbReference>
<dbReference type="SUPFAM" id="SSF81343">
    <property type="entry name" value="Fumarate reductase respiratory complex transmembrane subunits"/>
    <property type="match status" value="1"/>
</dbReference>